<proteinExistence type="predicted"/>
<dbReference type="PROSITE" id="PS50110">
    <property type="entry name" value="RESPONSE_REGULATORY"/>
    <property type="match status" value="1"/>
</dbReference>
<dbReference type="InterPro" id="IPR050595">
    <property type="entry name" value="Bact_response_regulator"/>
</dbReference>
<dbReference type="Pfam" id="PF00072">
    <property type="entry name" value="Response_reg"/>
    <property type="match status" value="1"/>
</dbReference>
<dbReference type="InterPro" id="IPR001789">
    <property type="entry name" value="Sig_transdc_resp-reg_receiver"/>
</dbReference>
<evidence type="ECO:0000259" key="4">
    <source>
        <dbReference type="PROSITE" id="PS50110"/>
    </source>
</evidence>
<dbReference type="Gene3D" id="3.40.50.2300">
    <property type="match status" value="1"/>
</dbReference>
<keyword evidence="6" id="KW-1185">Reference proteome</keyword>
<feature type="domain" description="Response regulatory" evidence="4">
    <location>
        <begin position="3"/>
        <end position="119"/>
    </location>
</feature>
<protein>
    <submittedName>
        <fullName evidence="5">Response regulator</fullName>
    </submittedName>
</protein>
<dbReference type="PANTHER" id="PTHR44591:SF14">
    <property type="entry name" value="PROTEIN PILG"/>
    <property type="match status" value="1"/>
</dbReference>
<gene>
    <name evidence="5" type="ORF">ACFOUP_10335</name>
</gene>
<feature type="modified residue" description="4-aspartylphosphate" evidence="3">
    <location>
        <position position="53"/>
    </location>
</feature>
<sequence length="122" mass="14011">MKKVLLVEDDLAIQCVLNYFLKNLGLEVVMFENGYDAWNYWNSQKDIDLIVTDIMMPKIGGIELAKLIVSNENGKNVPIIAVSATNKENYSEEEMENFLVFLEKPFTKSQFMDTINDILILI</sequence>
<keyword evidence="1 3" id="KW-0597">Phosphoprotein</keyword>
<dbReference type="SMART" id="SM00448">
    <property type="entry name" value="REC"/>
    <property type="match status" value="1"/>
</dbReference>
<dbReference type="RefSeq" id="WP_241291218.1">
    <property type="nucleotide sequence ID" value="NZ_JAKZGR010000001.1"/>
</dbReference>
<dbReference type="InterPro" id="IPR011006">
    <property type="entry name" value="CheY-like_superfamily"/>
</dbReference>
<reference evidence="6" key="1">
    <citation type="journal article" date="2019" name="Int. J. Syst. Evol. Microbiol.">
        <title>The Global Catalogue of Microorganisms (GCM) 10K type strain sequencing project: providing services to taxonomists for standard genome sequencing and annotation.</title>
        <authorList>
            <consortium name="The Broad Institute Genomics Platform"/>
            <consortium name="The Broad Institute Genome Sequencing Center for Infectious Disease"/>
            <person name="Wu L."/>
            <person name="Ma J."/>
        </authorList>
    </citation>
    <scope>NUCLEOTIDE SEQUENCE [LARGE SCALE GENOMIC DNA]</scope>
    <source>
        <strain evidence="6">CECT 8551</strain>
    </source>
</reference>
<accession>A0ABV8EML6</accession>
<dbReference type="SUPFAM" id="SSF52172">
    <property type="entry name" value="CheY-like"/>
    <property type="match status" value="1"/>
</dbReference>
<dbReference type="Proteomes" id="UP001595766">
    <property type="component" value="Unassembled WGS sequence"/>
</dbReference>
<organism evidence="5 6">
    <name type="scientific">Belliella kenyensis</name>
    <dbReference type="NCBI Taxonomy" id="1472724"/>
    <lineage>
        <taxon>Bacteria</taxon>
        <taxon>Pseudomonadati</taxon>
        <taxon>Bacteroidota</taxon>
        <taxon>Cytophagia</taxon>
        <taxon>Cytophagales</taxon>
        <taxon>Cyclobacteriaceae</taxon>
        <taxon>Belliella</taxon>
    </lineage>
</organism>
<dbReference type="EMBL" id="JBHSAV010000050">
    <property type="protein sequence ID" value="MFC3976775.1"/>
    <property type="molecule type" value="Genomic_DNA"/>
</dbReference>
<dbReference type="PANTHER" id="PTHR44591">
    <property type="entry name" value="STRESS RESPONSE REGULATOR PROTEIN 1"/>
    <property type="match status" value="1"/>
</dbReference>
<evidence type="ECO:0000313" key="6">
    <source>
        <dbReference type="Proteomes" id="UP001595766"/>
    </source>
</evidence>
<keyword evidence="2" id="KW-0902">Two-component regulatory system</keyword>
<name>A0ABV8EML6_9BACT</name>
<evidence type="ECO:0000256" key="1">
    <source>
        <dbReference type="ARBA" id="ARBA00022553"/>
    </source>
</evidence>
<evidence type="ECO:0000313" key="5">
    <source>
        <dbReference type="EMBL" id="MFC3976775.1"/>
    </source>
</evidence>
<evidence type="ECO:0000256" key="3">
    <source>
        <dbReference type="PROSITE-ProRule" id="PRU00169"/>
    </source>
</evidence>
<evidence type="ECO:0000256" key="2">
    <source>
        <dbReference type="ARBA" id="ARBA00023012"/>
    </source>
</evidence>
<comment type="caution">
    <text evidence="5">The sequence shown here is derived from an EMBL/GenBank/DDBJ whole genome shotgun (WGS) entry which is preliminary data.</text>
</comment>
<dbReference type="CDD" id="cd17546">
    <property type="entry name" value="REC_hyHK_CKI1_RcsC-like"/>
    <property type="match status" value="1"/>
</dbReference>